<gene>
    <name evidence="1" type="ORF">SNE40_002985</name>
</gene>
<evidence type="ECO:0000313" key="2">
    <source>
        <dbReference type="Proteomes" id="UP001347796"/>
    </source>
</evidence>
<evidence type="ECO:0000313" key="1">
    <source>
        <dbReference type="EMBL" id="KAK6191250.1"/>
    </source>
</evidence>
<accession>A0AAN8KCY2</accession>
<organism evidence="1 2">
    <name type="scientific">Patella caerulea</name>
    <name type="common">Rayed Mediterranean limpet</name>
    <dbReference type="NCBI Taxonomy" id="87958"/>
    <lineage>
        <taxon>Eukaryota</taxon>
        <taxon>Metazoa</taxon>
        <taxon>Spiralia</taxon>
        <taxon>Lophotrochozoa</taxon>
        <taxon>Mollusca</taxon>
        <taxon>Gastropoda</taxon>
        <taxon>Patellogastropoda</taxon>
        <taxon>Patelloidea</taxon>
        <taxon>Patellidae</taxon>
        <taxon>Patella</taxon>
    </lineage>
</organism>
<dbReference type="PANTHER" id="PTHR47331">
    <property type="entry name" value="PHD-TYPE DOMAIN-CONTAINING PROTEIN"/>
    <property type="match status" value="1"/>
</dbReference>
<proteinExistence type="predicted"/>
<reference evidence="1 2" key="1">
    <citation type="submission" date="2024-01" db="EMBL/GenBank/DDBJ databases">
        <title>The genome of the rayed Mediterranean limpet Patella caerulea (Linnaeus, 1758).</title>
        <authorList>
            <person name="Anh-Thu Weber A."/>
            <person name="Halstead-Nussloch G."/>
        </authorList>
    </citation>
    <scope>NUCLEOTIDE SEQUENCE [LARGE SCALE GENOMIC DNA]</scope>
    <source>
        <strain evidence="1">AATW-2023a</strain>
        <tissue evidence="1">Whole specimen</tissue>
    </source>
</reference>
<keyword evidence="2" id="KW-1185">Reference proteome</keyword>
<comment type="caution">
    <text evidence="1">The sequence shown here is derived from an EMBL/GenBank/DDBJ whole genome shotgun (WGS) entry which is preliminary data.</text>
</comment>
<dbReference type="PANTHER" id="PTHR47331:SF1">
    <property type="entry name" value="GAG-LIKE PROTEIN"/>
    <property type="match status" value="1"/>
</dbReference>
<sequence>MEGRNHVITIETMGSSPYTMETMEINGLEILDLDGVHAVELPTIYTKDDMPVSEHHIPTQEDLENWPHLRNINLPKIEADIGLLIGNGVPDAYTPLEIITGQAGSPHADRTCLGWTVWNLIRCSDENRTTNVCNFVSDRRKDEEIFAVYEDTKNLETMFRNYVNLDFPEKTISDSKEKSIEDRKFEHDVRESITFQDNHYYINLPFRNHEDKLPNNYKQALVRLGGLKRKFERNPQFHNQYIKFMNEMMEEGYTEMVPDKDLGRDDGRVWYIPHHGVFKKEDKIRIVYDCSAKYRGVALNDLLL</sequence>
<name>A0AAN8KCY2_PATCE</name>
<dbReference type="AlphaFoldDB" id="A0AAN8KCY2"/>
<dbReference type="EMBL" id="JAZGQO010000002">
    <property type="protein sequence ID" value="KAK6191250.1"/>
    <property type="molecule type" value="Genomic_DNA"/>
</dbReference>
<protein>
    <submittedName>
        <fullName evidence="1">Uncharacterized protein</fullName>
    </submittedName>
</protein>
<dbReference type="Proteomes" id="UP001347796">
    <property type="component" value="Unassembled WGS sequence"/>
</dbReference>